<evidence type="ECO:0000259" key="2">
    <source>
        <dbReference type="PROSITE" id="PS50110"/>
    </source>
</evidence>
<dbReference type="Gene3D" id="3.40.50.2300">
    <property type="match status" value="1"/>
</dbReference>
<dbReference type="EMBL" id="VOSK01000115">
    <property type="protein sequence ID" value="MPR27940.1"/>
    <property type="molecule type" value="Genomic_DNA"/>
</dbReference>
<gene>
    <name evidence="3" type="ORF">FS320_22925</name>
</gene>
<feature type="domain" description="Response regulatory" evidence="2">
    <location>
        <begin position="43"/>
        <end position="154"/>
    </location>
</feature>
<dbReference type="Pfam" id="PF00072">
    <property type="entry name" value="Response_reg"/>
    <property type="match status" value="1"/>
</dbReference>
<proteinExistence type="predicted"/>
<evidence type="ECO:0000256" key="1">
    <source>
        <dbReference type="PROSITE-ProRule" id="PRU00169"/>
    </source>
</evidence>
<dbReference type="SUPFAM" id="SSF52172">
    <property type="entry name" value="CheY-like"/>
    <property type="match status" value="1"/>
</dbReference>
<name>A0A5N7MMS5_9HYPH</name>
<dbReference type="InterPro" id="IPR011006">
    <property type="entry name" value="CheY-like_superfamily"/>
</dbReference>
<sequence length="158" mass="17764">MVEGPEEGGSLNTSYRQARMFRIDSSWMGEDDWMTKQANGRPLVLVLEDEALIALNLQDDWQDAGYEVAGPFTTCAAALEWLRSDTPDTAILDVALKDGPCREVALELSRCEVPFLIYSGHHEDRQLLSEFHHVTWIEKPVPSAILVQAFEQLLVGYV</sequence>
<evidence type="ECO:0000313" key="3">
    <source>
        <dbReference type="EMBL" id="MPR27940.1"/>
    </source>
</evidence>
<dbReference type="PROSITE" id="PS50110">
    <property type="entry name" value="RESPONSE_REGULATORY"/>
    <property type="match status" value="1"/>
</dbReference>
<accession>A0A5N7MMS5</accession>
<dbReference type="GO" id="GO:0000160">
    <property type="term" value="P:phosphorelay signal transduction system"/>
    <property type="evidence" value="ECO:0007669"/>
    <property type="project" value="InterPro"/>
</dbReference>
<protein>
    <submittedName>
        <fullName evidence="3">Response regulator</fullName>
    </submittedName>
</protein>
<dbReference type="AlphaFoldDB" id="A0A5N7MMS5"/>
<keyword evidence="1" id="KW-0597">Phosphoprotein</keyword>
<reference evidence="3 4" key="1">
    <citation type="journal article" date="2019" name="Syst. Appl. Microbiol.">
        <title>Microvirga tunisiensis sp. nov., a root nodule symbiotic bacterium isolated from Lupinus micranthus and L. luteus grown in Northern Tunisia.</title>
        <authorList>
            <person name="Msaddak A."/>
            <person name="Rejili M."/>
            <person name="Duran D."/>
            <person name="Mars M."/>
            <person name="Palacios J.M."/>
            <person name="Ruiz-Argueso T."/>
            <person name="Rey L."/>
            <person name="Imperial J."/>
        </authorList>
    </citation>
    <scope>NUCLEOTIDE SEQUENCE [LARGE SCALE GENOMIC DNA]</scope>
    <source>
        <strain evidence="3 4">Lmie10</strain>
    </source>
</reference>
<dbReference type="OrthoDB" id="8018327at2"/>
<organism evidence="3 4">
    <name type="scientific">Microvirga tunisiensis</name>
    <dbReference type="NCBI Taxonomy" id="2108360"/>
    <lineage>
        <taxon>Bacteria</taxon>
        <taxon>Pseudomonadati</taxon>
        <taxon>Pseudomonadota</taxon>
        <taxon>Alphaproteobacteria</taxon>
        <taxon>Hyphomicrobiales</taxon>
        <taxon>Methylobacteriaceae</taxon>
        <taxon>Microvirga</taxon>
    </lineage>
</organism>
<comment type="caution">
    <text evidence="3">The sequence shown here is derived from an EMBL/GenBank/DDBJ whole genome shotgun (WGS) entry which is preliminary data.</text>
</comment>
<feature type="modified residue" description="4-aspartylphosphate" evidence="1">
    <location>
        <position position="93"/>
    </location>
</feature>
<evidence type="ECO:0000313" key="4">
    <source>
        <dbReference type="Proteomes" id="UP000403266"/>
    </source>
</evidence>
<dbReference type="InterPro" id="IPR001789">
    <property type="entry name" value="Sig_transdc_resp-reg_receiver"/>
</dbReference>
<keyword evidence="4" id="KW-1185">Reference proteome</keyword>
<dbReference type="Proteomes" id="UP000403266">
    <property type="component" value="Unassembled WGS sequence"/>
</dbReference>